<dbReference type="EMBL" id="MLJW01000011">
    <property type="protein sequence ID" value="OIR14683.1"/>
    <property type="molecule type" value="Genomic_DNA"/>
</dbReference>
<proteinExistence type="predicted"/>
<protein>
    <recommendedName>
        <fullName evidence="2">Cytochrome c</fullName>
    </recommendedName>
</protein>
<accession>A0A1J5T3G0</accession>
<comment type="caution">
    <text evidence="1">The sequence shown here is derived from an EMBL/GenBank/DDBJ whole genome shotgun (WGS) entry which is preliminary data.</text>
</comment>
<sequence length="188" mass="21186">MNTPKLQIDDFNHQSKHERMLMNRNVILSCLCAAGISFGAHAVETAPVAMEKQVEVHQENYVPGMGEIMGATQMRHAKLWFAGKAGNWDLANYELDEIREGMDDAVKYHPVFKKDAPIADILDKFTAQPLNDLGSAIKAKDSVKFRKSFDRLTRACNECHEAASQGFIVIKRPGAMQYTNQEFDVRKN</sequence>
<evidence type="ECO:0008006" key="2">
    <source>
        <dbReference type="Google" id="ProtNLM"/>
    </source>
</evidence>
<reference evidence="1" key="1">
    <citation type="submission" date="2016-10" db="EMBL/GenBank/DDBJ databases">
        <title>Sequence of Gallionella enrichment culture.</title>
        <authorList>
            <person name="Poehlein A."/>
            <person name="Muehling M."/>
            <person name="Daniel R."/>
        </authorList>
    </citation>
    <scope>NUCLEOTIDE SEQUENCE</scope>
</reference>
<dbReference type="AlphaFoldDB" id="A0A1J5T3G0"/>
<name>A0A1J5T3G0_9ZZZZ</name>
<organism evidence="1">
    <name type="scientific">mine drainage metagenome</name>
    <dbReference type="NCBI Taxonomy" id="410659"/>
    <lineage>
        <taxon>unclassified sequences</taxon>
        <taxon>metagenomes</taxon>
        <taxon>ecological metagenomes</taxon>
    </lineage>
</organism>
<gene>
    <name evidence="1" type="ORF">GALL_44890</name>
</gene>
<evidence type="ECO:0000313" key="1">
    <source>
        <dbReference type="EMBL" id="OIR14683.1"/>
    </source>
</evidence>